<evidence type="ECO:0000313" key="1">
    <source>
        <dbReference type="EMBL" id="SFG93643.1"/>
    </source>
</evidence>
<dbReference type="STRING" id="582675.SAMN05192565_11824"/>
<dbReference type="EMBL" id="FOPM01000018">
    <property type="protein sequence ID" value="SFG93643.1"/>
    <property type="molecule type" value="Genomic_DNA"/>
</dbReference>
<dbReference type="Gene3D" id="1.10.260.40">
    <property type="entry name" value="lambda repressor-like DNA-binding domains"/>
    <property type="match status" value="1"/>
</dbReference>
<dbReference type="Proteomes" id="UP000199229">
    <property type="component" value="Unassembled WGS sequence"/>
</dbReference>
<organism evidence="1 2">
    <name type="scientific">Methylobacterium gossipiicola</name>
    <dbReference type="NCBI Taxonomy" id="582675"/>
    <lineage>
        <taxon>Bacteria</taxon>
        <taxon>Pseudomonadati</taxon>
        <taxon>Pseudomonadota</taxon>
        <taxon>Alphaproteobacteria</taxon>
        <taxon>Hyphomicrobiales</taxon>
        <taxon>Methylobacteriaceae</taxon>
        <taxon>Methylobacterium</taxon>
    </lineage>
</organism>
<name>A0A1I2VWY3_9HYPH</name>
<dbReference type="InterPro" id="IPR010982">
    <property type="entry name" value="Lambda_DNA-bd_dom_sf"/>
</dbReference>
<keyword evidence="2" id="KW-1185">Reference proteome</keyword>
<dbReference type="GO" id="GO:0003677">
    <property type="term" value="F:DNA binding"/>
    <property type="evidence" value="ECO:0007669"/>
    <property type="project" value="InterPro"/>
</dbReference>
<protein>
    <submittedName>
        <fullName evidence="1">Putative transcriptional regulator</fullName>
    </submittedName>
</protein>
<gene>
    <name evidence="1" type="ORF">SAMN05192565_11824</name>
</gene>
<sequence length="80" mass="9019">MARISLDRLRMNRPQVDRERIDATREADIRRHTVEDGGDPDAEPTEYALASAPAEIRKKLGVTQQRFADALGVPVATYRN</sequence>
<dbReference type="RefSeq" id="WP_244528779.1">
    <property type="nucleotide sequence ID" value="NZ_FOPM01000018.1"/>
</dbReference>
<accession>A0A1I2VWY3</accession>
<reference evidence="2" key="1">
    <citation type="submission" date="2016-10" db="EMBL/GenBank/DDBJ databases">
        <authorList>
            <person name="Varghese N."/>
            <person name="Submissions S."/>
        </authorList>
    </citation>
    <scope>NUCLEOTIDE SEQUENCE [LARGE SCALE GENOMIC DNA]</scope>
    <source>
        <strain evidence="2">Gh-105</strain>
    </source>
</reference>
<proteinExistence type="predicted"/>
<evidence type="ECO:0000313" key="2">
    <source>
        <dbReference type="Proteomes" id="UP000199229"/>
    </source>
</evidence>
<dbReference type="AlphaFoldDB" id="A0A1I2VWY3"/>